<evidence type="ECO:0000313" key="3">
    <source>
        <dbReference type="Proteomes" id="UP000887581"/>
    </source>
</evidence>
<dbReference type="SUPFAM" id="SSF54236">
    <property type="entry name" value="Ubiquitin-like"/>
    <property type="match status" value="1"/>
</dbReference>
<evidence type="ECO:0000313" key="4">
    <source>
        <dbReference type="WBParaSite" id="sdigi.contig5.g689.t1"/>
    </source>
</evidence>
<keyword evidence="1" id="KW-0472">Membrane</keyword>
<dbReference type="Pfam" id="PF00240">
    <property type="entry name" value="ubiquitin"/>
    <property type="match status" value="1"/>
</dbReference>
<evidence type="ECO:0000256" key="1">
    <source>
        <dbReference type="SAM" id="Phobius"/>
    </source>
</evidence>
<dbReference type="WBParaSite" id="sdigi.contig5.g689.t1">
    <property type="protein sequence ID" value="sdigi.contig5.g689.t1"/>
    <property type="gene ID" value="sdigi.contig5.g689"/>
</dbReference>
<dbReference type="InterPro" id="IPR000626">
    <property type="entry name" value="Ubiquitin-like_dom"/>
</dbReference>
<dbReference type="PROSITE" id="PS50053">
    <property type="entry name" value="UBIQUITIN_2"/>
    <property type="match status" value="1"/>
</dbReference>
<dbReference type="PANTHER" id="PTHR14557">
    <property type="entry name" value="PROTEIN C7ORF21"/>
    <property type="match status" value="1"/>
</dbReference>
<dbReference type="PANTHER" id="PTHR14557:SF5">
    <property type="entry name" value="UBIQUITIN-LIKE DOMAIN-CONTAINING PROTEIN"/>
    <property type="match status" value="1"/>
</dbReference>
<name>A0A915Q2T2_9BILA</name>
<accession>A0A915Q2T2</accession>
<keyword evidence="1" id="KW-0812">Transmembrane</keyword>
<dbReference type="InterPro" id="IPR040352">
    <property type="entry name" value="TMUB1/2"/>
</dbReference>
<dbReference type="InterPro" id="IPR029071">
    <property type="entry name" value="Ubiquitin-like_domsf"/>
</dbReference>
<proteinExistence type="predicted"/>
<evidence type="ECO:0000259" key="2">
    <source>
        <dbReference type="PROSITE" id="PS50053"/>
    </source>
</evidence>
<feature type="transmembrane region" description="Helical" evidence="1">
    <location>
        <begin position="12"/>
        <end position="30"/>
    </location>
</feature>
<sequence length="480" mass="52417">MASFIEGIGDEVIWFLVAATIIVLISLAWISTGIPPVDYYVWLVQMQIHPNRRIVQVLQVDNQEVNLFRGRPERQSFGAVTEQTLEALMDGRIIEQSNSLQDSALSQTAEIIQEQTDDGNSLRSQEISQVEQTSILTETTENLLYAGYVAAESGSWQPSENPLASTSVENGKNPATDKHKLSAVVAAGCSNAGCGKPKISDSVCQFTEGEGDNAGCQLSNVKLKFLDDSQVIACTALESTVGQFKRRYFWESILAGKIVRLIYRGQLLRDDTRSLLSYGLHDQCVVHCHVSSTPYAQPSSSVSNTSNNTILSGTKIPSDFLESVYGGMNLGNINNGTTAAAIAAIVGSRSASNSQEELIGTNTQTFRARSAEDNQNDPILMRIRNTFLRIFRHTYNVIMGPDPAVTTLGTSLDAAADAASRNGWNQNENAIGSRVGQYVQFIFIGKLDRFCKLESMFFASILFSNAHRVNSNDMQAQAQA</sequence>
<protein>
    <submittedName>
        <fullName evidence="4">Ubiquitin-like domain-containing protein</fullName>
    </submittedName>
</protein>
<dbReference type="GO" id="GO:0036503">
    <property type="term" value="P:ERAD pathway"/>
    <property type="evidence" value="ECO:0007669"/>
    <property type="project" value="InterPro"/>
</dbReference>
<dbReference type="CDD" id="cd17057">
    <property type="entry name" value="Ubl_TMUB1_like"/>
    <property type="match status" value="1"/>
</dbReference>
<dbReference type="Gene3D" id="3.10.20.90">
    <property type="entry name" value="Phosphatidylinositol 3-kinase Catalytic Subunit, Chain A, domain 1"/>
    <property type="match status" value="1"/>
</dbReference>
<feature type="domain" description="Ubiquitin-like" evidence="2">
    <location>
        <begin position="219"/>
        <end position="287"/>
    </location>
</feature>
<dbReference type="Proteomes" id="UP000887581">
    <property type="component" value="Unplaced"/>
</dbReference>
<keyword evidence="3" id="KW-1185">Reference proteome</keyword>
<keyword evidence="1" id="KW-1133">Transmembrane helix</keyword>
<reference evidence="4" key="1">
    <citation type="submission" date="2022-11" db="UniProtKB">
        <authorList>
            <consortium name="WormBaseParasite"/>
        </authorList>
    </citation>
    <scope>IDENTIFICATION</scope>
</reference>
<dbReference type="AlphaFoldDB" id="A0A915Q2T2"/>
<organism evidence="3 4">
    <name type="scientific">Setaria digitata</name>
    <dbReference type="NCBI Taxonomy" id="48799"/>
    <lineage>
        <taxon>Eukaryota</taxon>
        <taxon>Metazoa</taxon>
        <taxon>Ecdysozoa</taxon>
        <taxon>Nematoda</taxon>
        <taxon>Chromadorea</taxon>
        <taxon>Rhabditida</taxon>
        <taxon>Spirurina</taxon>
        <taxon>Spiruromorpha</taxon>
        <taxon>Filarioidea</taxon>
        <taxon>Setariidae</taxon>
        <taxon>Setaria</taxon>
    </lineage>
</organism>